<dbReference type="Pfam" id="PF23996">
    <property type="entry name" value="DUF7314"/>
    <property type="match status" value="1"/>
</dbReference>
<evidence type="ECO:0000313" key="4">
    <source>
        <dbReference type="Proteomes" id="UP000663586"/>
    </source>
</evidence>
<gene>
    <name evidence="3" type="ORF">AArcS_1909</name>
</gene>
<feature type="transmembrane region" description="Helical" evidence="1">
    <location>
        <begin position="57"/>
        <end position="76"/>
    </location>
</feature>
<dbReference type="Proteomes" id="UP000663586">
    <property type="component" value="Chromosome"/>
</dbReference>
<reference evidence="3" key="1">
    <citation type="submission" date="2020-11" db="EMBL/GenBank/DDBJ databases">
        <title>Carbohydrate-dependent, anaerobic sulfur respiration: A novel catabolism in halophilic archaea.</title>
        <authorList>
            <person name="Sorokin D.Y."/>
            <person name="Messina E."/>
            <person name="Smedile F."/>
            <person name="La Cono V."/>
            <person name="Hallsworth J.E."/>
            <person name="Yakimov M.M."/>
        </authorList>
    </citation>
    <scope>NUCLEOTIDE SEQUENCE</scope>
    <source>
        <strain evidence="3">AArc-S</strain>
    </source>
</reference>
<dbReference type="KEGG" id="hara:AArcS_1909"/>
<keyword evidence="1" id="KW-1133">Transmembrane helix</keyword>
<evidence type="ECO:0000259" key="2">
    <source>
        <dbReference type="Pfam" id="PF23996"/>
    </source>
</evidence>
<evidence type="ECO:0000313" key="3">
    <source>
        <dbReference type="EMBL" id="QSG03116.1"/>
    </source>
</evidence>
<proteinExistence type="predicted"/>
<dbReference type="RefSeq" id="WP_238477178.1">
    <property type="nucleotide sequence ID" value="NZ_CP064786.1"/>
</dbReference>
<feature type="domain" description="DUF7314" evidence="2">
    <location>
        <begin position="1"/>
        <end position="86"/>
    </location>
</feature>
<dbReference type="GeneID" id="70685284"/>
<sequence length="89" mass="9899">MADEFIKGLATFSGAAMLWMILAGWYRTSSFEGPQFTEAAPTDPSTFDAMGIMLMDGMFWFMILGTLAFWVVIPAYKELTAAVEERNAN</sequence>
<evidence type="ECO:0000256" key="1">
    <source>
        <dbReference type="SAM" id="Phobius"/>
    </source>
</evidence>
<feature type="transmembrane region" description="Helical" evidence="1">
    <location>
        <begin position="9"/>
        <end position="26"/>
    </location>
</feature>
<dbReference type="InterPro" id="IPR055738">
    <property type="entry name" value="DUF7314"/>
</dbReference>
<keyword evidence="1" id="KW-0472">Membrane</keyword>
<accession>A0A897MYB5</accession>
<keyword evidence="1" id="KW-0812">Transmembrane</keyword>
<protein>
    <submittedName>
        <fullName evidence="3">Putative membrane protein</fullName>
    </submittedName>
</protein>
<dbReference type="AlphaFoldDB" id="A0A897MYB5"/>
<keyword evidence="4" id="KW-1185">Reference proteome</keyword>
<organism evidence="3 4">
    <name type="scientific">Natranaeroarchaeum sulfidigenes</name>
    <dbReference type="NCBI Taxonomy" id="2784880"/>
    <lineage>
        <taxon>Archaea</taxon>
        <taxon>Methanobacteriati</taxon>
        <taxon>Methanobacteriota</taxon>
        <taxon>Stenosarchaea group</taxon>
        <taxon>Halobacteria</taxon>
        <taxon>Halobacteriales</taxon>
        <taxon>Natronoarchaeaceae</taxon>
        <taxon>Natranaeroarchaeum</taxon>
    </lineage>
</organism>
<name>A0A897MYB5_9EURY</name>
<dbReference type="EMBL" id="CP064786">
    <property type="protein sequence ID" value="QSG03116.1"/>
    <property type="molecule type" value="Genomic_DNA"/>
</dbReference>